<protein>
    <submittedName>
        <fullName evidence="2">Uncharacterized protein</fullName>
    </submittedName>
</protein>
<sequence>MIYRTLVTMTAKWHAMSYKEQVYAGWHATFDLLLIVMLLAFLWNGIHGELVVFVFWVPFLLVAIFFRFRQARERWRL</sequence>
<evidence type="ECO:0000313" key="2">
    <source>
        <dbReference type="EMBL" id="MDT8759360.1"/>
    </source>
</evidence>
<keyword evidence="1" id="KW-0472">Membrane</keyword>
<accession>A0ABU3N498</accession>
<keyword evidence="1" id="KW-1133">Transmembrane helix</keyword>
<organism evidence="2">
    <name type="scientific">Sphingomonas psychrotolerans</name>
    <dbReference type="NCBI Taxonomy" id="1327635"/>
    <lineage>
        <taxon>Bacteria</taxon>
        <taxon>Pseudomonadati</taxon>
        <taxon>Pseudomonadota</taxon>
        <taxon>Alphaproteobacteria</taxon>
        <taxon>Sphingomonadales</taxon>
        <taxon>Sphingomonadaceae</taxon>
        <taxon>Sphingomonas</taxon>
    </lineage>
</organism>
<reference evidence="2" key="1">
    <citation type="submission" date="2022-04" db="EMBL/GenBank/DDBJ databases">
        <title>Tomato heritable bacteria conferring resistance against bacterial wilt.</title>
        <authorList>
            <person name="Yin J."/>
        </authorList>
    </citation>
    <scope>NUCLEOTIDE SEQUENCE</scope>
    <source>
        <strain evidence="2">Cra20</strain>
    </source>
</reference>
<gene>
    <name evidence="2" type="ORF">MZO42_11690</name>
</gene>
<keyword evidence="1" id="KW-0812">Transmembrane</keyword>
<comment type="caution">
    <text evidence="2">The sequence shown here is derived from an EMBL/GenBank/DDBJ whole genome shotgun (WGS) entry which is preliminary data.</text>
</comment>
<proteinExistence type="predicted"/>
<name>A0ABU3N498_9SPHN</name>
<dbReference type="EMBL" id="JALMLT010000003">
    <property type="protein sequence ID" value="MDT8759360.1"/>
    <property type="molecule type" value="Genomic_DNA"/>
</dbReference>
<feature type="transmembrane region" description="Helical" evidence="1">
    <location>
        <begin position="50"/>
        <end position="68"/>
    </location>
</feature>
<evidence type="ECO:0000256" key="1">
    <source>
        <dbReference type="SAM" id="Phobius"/>
    </source>
</evidence>
<feature type="transmembrane region" description="Helical" evidence="1">
    <location>
        <begin position="21"/>
        <end position="44"/>
    </location>
</feature>